<reference evidence="11 12" key="1">
    <citation type="submission" date="2019-02" db="EMBL/GenBank/DDBJ databases">
        <title>Sequencing the genomes of 1000 actinobacteria strains.</title>
        <authorList>
            <person name="Klenk H.-P."/>
        </authorList>
    </citation>
    <scope>NUCLEOTIDE SEQUENCE [LARGE SCALE GENOMIC DNA]</scope>
    <source>
        <strain evidence="11 12">DSM 45612</strain>
    </source>
</reference>
<feature type="binding site" evidence="8">
    <location>
        <position position="174"/>
    </location>
    <ligand>
        <name>Zn(2+)</name>
        <dbReference type="ChEBI" id="CHEBI:29105"/>
        <note>catalytic</note>
    </ligand>
</feature>
<keyword evidence="5 8" id="KW-0378">Hydrolase</keyword>
<feature type="region of interest" description="Disordered" evidence="9">
    <location>
        <begin position="1"/>
        <end position="53"/>
    </location>
</feature>
<dbReference type="OrthoDB" id="9802676at2"/>
<evidence type="ECO:0000256" key="6">
    <source>
        <dbReference type="ARBA" id="ARBA00022833"/>
    </source>
</evidence>
<keyword evidence="4 8" id="KW-0479">Metal-binding</keyword>
<evidence type="ECO:0000313" key="11">
    <source>
        <dbReference type="EMBL" id="RZU72219.1"/>
    </source>
</evidence>
<dbReference type="PANTHER" id="PTHR11079:SF202">
    <property type="entry name" value="TRNA-SPECIFIC ADENOSINE DEAMINASE"/>
    <property type="match status" value="1"/>
</dbReference>
<dbReference type="GO" id="GO:0008270">
    <property type="term" value="F:zinc ion binding"/>
    <property type="evidence" value="ECO:0007669"/>
    <property type="project" value="UniProtKB-UniRule"/>
</dbReference>
<dbReference type="PANTHER" id="PTHR11079">
    <property type="entry name" value="CYTOSINE DEAMINASE FAMILY MEMBER"/>
    <property type="match status" value="1"/>
</dbReference>
<dbReference type="Gene3D" id="3.40.140.10">
    <property type="entry name" value="Cytidine Deaminase, domain 2"/>
    <property type="match status" value="1"/>
</dbReference>
<feature type="compositionally biased region" description="Low complexity" evidence="9">
    <location>
        <begin position="88"/>
        <end position="99"/>
    </location>
</feature>
<evidence type="ECO:0000313" key="12">
    <source>
        <dbReference type="Proteomes" id="UP000294114"/>
    </source>
</evidence>
<organism evidence="11 12">
    <name type="scientific">Micromonospora kangleipakensis</name>
    <dbReference type="NCBI Taxonomy" id="1077942"/>
    <lineage>
        <taxon>Bacteria</taxon>
        <taxon>Bacillati</taxon>
        <taxon>Actinomycetota</taxon>
        <taxon>Actinomycetes</taxon>
        <taxon>Micromonosporales</taxon>
        <taxon>Micromonosporaceae</taxon>
        <taxon>Micromonospora</taxon>
    </lineage>
</organism>
<evidence type="ECO:0000259" key="10">
    <source>
        <dbReference type="PROSITE" id="PS51747"/>
    </source>
</evidence>
<dbReference type="GO" id="GO:0052717">
    <property type="term" value="F:tRNA-specific adenosine-34 deaminase activity"/>
    <property type="evidence" value="ECO:0007669"/>
    <property type="project" value="UniProtKB-UniRule"/>
</dbReference>
<keyword evidence="3 8" id="KW-0819">tRNA processing</keyword>
<evidence type="ECO:0000256" key="4">
    <source>
        <dbReference type="ARBA" id="ARBA00022723"/>
    </source>
</evidence>
<dbReference type="GO" id="GO:0002100">
    <property type="term" value="P:tRNA wobble adenosine to inosine editing"/>
    <property type="evidence" value="ECO:0007669"/>
    <property type="project" value="UniProtKB-UniRule"/>
</dbReference>
<name>A0A4Q8B5Y3_9ACTN</name>
<dbReference type="EC" id="3.5.4.33" evidence="8"/>
<dbReference type="InterPro" id="IPR016192">
    <property type="entry name" value="APOBEC/CMP_deaminase_Zn-bd"/>
</dbReference>
<dbReference type="SUPFAM" id="SSF53927">
    <property type="entry name" value="Cytidine deaminase-like"/>
    <property type="match status" value="1"/>
</dbReference>
<comment type="subunit">
    <text evidence="2 8">Homodimer.</text>
</comment>
<dbReference type="Pfam" id="PF00383">
    <property type="entry name" value="dCMP_cyt_deam_1"/>
    <property type="match status" value="1"/>
</dbReference>
<dbReference type="InterPro" id="IPR028883">
    <property type="entry name" value="tRNA_aden_deaminase"/>
</dbReference>
<evidence type="ECO:0000256" key="9">
    <source>
        <dbReference type="SAM" id="MobiDB-lite"/>
    </source>
</evidence>
<feature type="binding site" evidence="8">
    <location>
        <position position="171"/>
    </location>
    <ligand>
        <name>Zn(2+)</name>
        <dbReference type="ChEBI" id="CHEBI:29105"/>
        <note>catalytic</note>
    </ligand>
</feature>
<dbReference type="AlphaFoldDB" id="A0A4Q8B5Y3"/>
<feature type="binding site" evidence="8">
    <location>
        <position position="141"/>
    </location>
    <ligand>
        <name>Zn(2+)</name>
        <dbReference type="ChEBI" id="CHEBI:29105"/>
        <note>catalytic</note>
    </ligand>
</feature>
<comment type="caution">
    <text evidence="11">The sequence shown here is derived from an EMBL/GenBank/DDBJ whole genome shotgun (WGS) entry which is preliminary data.</text>
</comment>
<evidence type="ECO:0000256" key="7">
    <source>
        <dbReference type="ARBA" id="ARBA00048045"/>
    </source>
</evidence>
<dbReference type="InterPro" id="IPR016193">
    <property type="entry name" value="Cytidine_deaminase-like"/>
</dbReference>
<dbReference type="PROSITE" id="PS51747">
    <property type="entry name" value="CYT_DCMP_DEAMINASES_2"/>
    <property type="match status" value="1"/>
</dbReference>
<gene>
    <name evidence="8" type="primary">tadA</name>
    <name evidence="11" type="ORF">EV384_0568</name>
</gene>
<dbReference type="Proteomes" id="UP000294114">
    <property type="component" value="Unassembled WGS sequence"/>
</dbReference>
<protein>
    <recommendedName>
        <fullName evidence="8">tRNA-specific adenosine deaminase</fullName>
        <ecNumber evidence="8">3.5.4.33</ecNumber>
    </recommendedName>
</protein>
<dbReference type="CDD" id="cd01285">
    <property type="entry name" value="nucleoside_deaminase"/>
    <property type="match status" value="1"/>
</dbReference>
<comment type="similarity">
    <text evidence="1">Belongs to the cytidine and deoxycytidylate deaminase family. ADAT2 subfamily.</text>
</comment>
<proteinExistence type="inferred from homology"/>
<comment type="cofactor">
    <cofactor evidence="8">
        <name>Zn(2+)</name>
        <dbReference type="ChEBI" id="CHEBI:29105"/>
    </cofactor>
    <text evidence="8">Binds 1 zinc ion per subunit.</text>
</comment>
<feature type="region of interest" description="Disordered" evidence="9">
    <location>
        <begin position="72"/>
        <end position="99"/>
    </location>
</feature>
<evidence type="ECO:0000256" key="3">
    <source>
        <dbReference type="ARBA" id="ARBA00022694"/>
    </source>
</evidence>
<dbReference type="EMBL" id="SHLD01000001">
    <property type="protein sequence ID" value="RZU72219.1"/>
    <property type="molecule type" value="Genomic_DNA"/>
</dbReference>
<dbReference type="HAMAP" id="MF_00972">
    <property type="entry name" value="tRNA_aden_deaminase"/>
    <property type="match status" value="1"/>
</dbReference>
<comment type="catalytic activity">
    <reaction evidence="7 8">
        <text>adenosine(34) in tRNA + H2O + H(+) = inosine(34) in tRNA + NH4(+)</text>
        <dbReference type="Rhea" id="RHEA:43168"/>
        <dbReference type="Rhea" id="RHEA-COMP:10373"/>
        <dbReference type="Rhea" id="RHEA-COMP:10374"/>
        <dbReference type="ChEBI" id="CHEBI:15377"/>
        <dbReference type="ChEBI" id="CHEBI:15378"/>
        <dbReference type="ChEBI" id="CHEBI:28938"/>
        <dbReference type="ChEBI" id="CHEBI:74411"/>
        <dbReference type="ChEBI" id="CHEBI:82852"/>
        <dbReference type="EC" id="3.5.4.33"/>
    </reaction>
</comment>
<feature type="domain" description="CMP/dCMP-type deaminase" evidence="10">
    <location>
        <begin position="82"/>
        <end position="201"/>
    </location>
</feature>
<keyword evidence="6 8" id="KW-0862">Zinc</keyword>
<dbReference type="InterPro" id="IPR002125">
    <property type="entry name" value="CMP_dCMP_dom"/>
</dbReference>
<dbReference type="PROSITE" id="PS00903">
    <property type="entry name" value="CYT_DCMP_DEAMINASES_1"/>
    <property type="match status" value="1"/>
</dbReference>
<keyword evidence="12" id="KW-1185">Reference proteome</keyword>
<comment type="function">
    <text evidence="8">Catalyzes the deamination of adenosine to inosine at the wobble position 34 of tRNA(Arg2).</text>
</comment>
<evidence type="ECO:0000256" key="1">
    <source>
        <dbReference type="ARBA" id="ARBA00010669"/>
    </source>
</evidence>
<sequence length="234" mass="24385">MRSEPSGFVPHGDAEPADATDPALETLRPGQPTPGAVGRAGPGADEGLADPGEVGRRQRHELWMRRALEVAVTGPDQAGPTGPEAELAGTAASDAESAGTAASEADLVADIPVGAVVYGPDGAELAVGRNERELTGDPTAHAEVLALRRAAERLGRWRLEGCTLVVTLEPCTMCAGAIALARISTVVFGAWEPKTGAVGSLWDVLRDRRAIHRPEVYGGVLETENAAVLRAFFR</sequence>
<feature type="active site" description="Proton donor" evidence="8">
    <location>
        <position position="143"/>
    </location>
</feature>
<evidence type="ECO:0000256" key="8">
    <source>
        <dbReference type="HAMAP-Rule" id="MF_00972"/>
    </source>
</evidence>
<evidence type="ECO:0000256" key="5">
    <source>
        <dbReference type="ARBA" id="ARBA00022801"/>
    </source>
</evidence>
<accession>A0A4Q8B5Y3</accession>
<evidence type="ECO:0000256" key="2">
    <source>
        <dbReference type="ARBA" id="ARBA00011738"/>
    </source>
</evidence>